<dbReference type="GO" id="GO:0004818">
    <property type="term" value="F:glutamate-tRNA ligase activity"/>
    <property type="evidence" value="ECO:0007669"/>
    <property type="project" value="TreeGrafter"/>
</dbReference>
<feature type="binding site" evidence="7">
    <location>
        <position position="132"/>
    </location>
    <ligand>
        <name>Zn(2+)</name>
        <dbReference type="ChEBI" id="CHEBI:29105"/>
    </ligand>
</feature>
<accession>A0A4R1F307</accession>
<feature type="binding site" evidence="7">
    <location>
        <position position="128"/>
    </location>
    <ligand>
        <name>Zn(2+)</name>
        <dbReference type="ChEBI" id="CHEBI:29105"/>
    </ligand>
</feature>
<evidence type="ECO:0000313" key="10">
    <source>
        <dbReference type="EMBL" id="TCJ86779.1"/>
    </source>
</evidence>
<keyword evidence="6 7" id="KW-0030">Aminoacyl-tRNA synthetase</keyword>
<feature type="binding site" evidence="7">
    <location>
        <position position="110"/>
    </location>
    <ligand>
        <name>Zn(2+)</name>
        <dbReference type="ChEBI" id="CHEBI:29105"/>
    </ligand>
</feature>
<name>A0A4R1F307_9GAMM</name>
<keyword evidence="2 7" id="KW-0479">Metal-binding</keyword>
<dbReference type="GO" id="GO:0005524">
    <property type="term" value="F:ATP binding"/>
    <property type="evidence" value="ECO:0007669"/>
    <property type="project" value="UniProtKB-KW"/>
</dbReference>
<dbReference type="GO" id="GO:0005829">
    <property type="term" value="C:cytosol"/>
    <property type="evidence" value="ECO:0007669"/>
    <property type="project" value="TreeGrafter"/>
</dbReference>
<dbReference type="NCBIfam" id="TIGR03838">
    <property type="entry name" value="queuosine_YadB"/>
    <property type="match status" value="1"/>
</dbReference>
<dbReference type="EMBL" id="SMFQ01000003">
    <property type="protein sequence ID" value="TCJ86779.1"/>
    <property type="molecule type" value="Genomic_DNA"/>
</dbReference>
<keyword evidence="8" id="KW-0648">Protein biosynthesis</keyword>
<dbReference type="InterPro" id="IPR014729">
    <property type="entry name" value="Rossmann-like_a/b/a_fold"/>
</dbReference>
<keyword evidence="4 7" id="KW-0862">Zinc</keyword>
<comment type="function">
    <text evidence="7">Catalyzes the tRNA-independent activation of glutamate in presence of ATP and the subsequent transfer of glutamate onto a tRNA(Asp). Glutamate is transferred on the 2-amino-5-(4,5-dihydroxy-2-cyclopenten-1-yl) moiety of the queuosine in the wobble position of the QUC anticodon.</text>
</comment>
<dbReference type="InterPro" id="IPR049940">
    <property type="entry name" value="GluQ/Sye"/>
</dbReference>
<comment type="caution">
    <text evidence="10">The sequence shown here is derived from an EMBL/GenBank/DDBJ whole genome shotgun (WGS) entry which is preliminary data.</text>
</comment>
<dbReference type="GO" id="GO:0008270">
    <property type="term" value="F:zinc ion binding"/>
    <property type="evidence" value="ECO:0007669"/>
    <property type="project" value="UniProtKB-UniRule"/>
</dbReference>
<dbReference type="HAMAP" id="MF_01428">
    <property type="entry name" value="Glu_Q_tRNA_synth"/>
    <property type="match status" value="1"/>
</dbReference>
<sequence>MGFNHQSQKKINSVIGRFAPSPTGPLHFGSLVAAVASYLAAKTQNNGKWFLRIEDVDTQREQPGASQSIIQTLESFGFAWDGDILFQSEQTERYQTALERISDHIYPCSCTRKYLQSLSDISTYGYLYPGICRNGINNPDIQNPSIRVKTNKQEICFQDLCQPHVIGQSIEQEIGDFILKRRDGLFAYQLAVVVDDAFQEINQVVRGSDILDNTPRQIFLQQLLGYPQLEYLHFPTAVTADGKKLSKQNHSPPVLTDNDSSDKKMESLLASLEFLGQNPPKRSNLESINDLWKWAFQHWDNDKIPKVMTKPTKFT</sequence>
<evidence type="ECO:0000256" key="6">
    <source>
        <dbReference type="ARBA" id="ARBA00023146"/>
    </source>
</evidence>
<dbReference type="GO" id="GO:0006424">
    <property type="term" value="P:glutamyl-tRNA aminoacylation"/>
    <property type="evidence" value="ECO:0007669"/>
    <property type="project" value="InterPro"/>
</dbReference>
<dbReference type="Proteomes" id="UP000294887">
    <property type="component" value="Unassembled WGS sequence"/>
</dbReference>
<evidence type="ECO:0000256" key="2">
    <source>
        <dbReference type="ARBA" id="ARBA00022723"/>
    </source>
</evidence>
<dbReference type="RefSeq" id="WP_131905113.1">
    <property type="nucleotide sequence ID" value="NZ_BAAAFU010000004.1"/>
</dbReference>
<evidence type="ECO:0000256" key="5">
    <source>
        <dbReference type="ARBA" id="ARBA00022840"/>
    </source>
</evidence>
<feature type="domain" description="Glutamyl/glutaminyl-tRNA synthetase class Ib catalytic" evidence="9">
    <location>
        <begin position="14"/>
        <end position="285"/>
    </location>
</feature>
<feature type="short sequence motif" description="'HIGH' region" evidence="7">
    <location>
        <begin position="20"/>
        <end position="30"/>
    </location>
</feature>
<proteinExistence type="inferred from homology"/>
<feature type="binding site" evidence="7">
    <location>
        <begin position="17"/>
        <end position="21"/>
    </location>
    <ligand>
        <name>L-glutamate</name>
        <dbReference type="ChEBI" id="CHEBI:29985"/>
    </ligand>
</feature>
<feature type="short sequence motif" description="'KMSKS' region" evidence="7">
    <location>
        <begin position="244"/>
        <end position="248"/>
    </location>
</feature>
<feature type="binding site" evidence="7">
    <location>
        <position position="188"/>
    </location>
    <ligand>
        <name>L-glutamate</name>
        <dbReference type="ChEBI" id="CHEBI:29985"/>
    </ligand>
</feature>
<dbReference type="InterPro" id="IPR000924">
    <property type="entry name" value="Glu/Gln-tRNA-synth"/>
</dbReference>
<evidence type="ECO:0000256" key="3">
    <source>
        <dbReference type="ARBA" id="ARBA00022741"/>
    </source>
</evidence>
<gene>
    <name evidence="7" type="primary">gluQ</name>
    <name evidence="10" type="ORF">EV695_1273</name>
</gene>
<organism evidence="10 11">
    <name type="scientific">Cocleimonas flava</name>
    <dbReference type="NCBI Taxonomy" id="634765"/>
    <lineage>
        <taxon>Bacteria</taxon>
        <taxon>Pseudomonadati</taxon>
        <taxon>Pseudomonadota</taxon>
        <taxon>Gammaproteobacteria</taxon>
        <taxon>Thiotrichales</taxon>
        <taxon>Thiotrichaceae</taxon>
        <taxon>Cocleimonas</taxon>
    </lineage>
</organism>
<evidence type="ECO:0000256" key="8">
    <source>
        <dbReference type="RuleBase" id="RU363037"/>
    </source>
</evidence>
<evidence type="ECO:0000256" key="4">
    <source>
        <dbReference type="ARBA" id="ARBA00022833"/>
    </source>
</evidence>
<feature type="binding site" evidence="7">
    <location>
        <position position="206"/>
    </location>
    <ligand>
        <name>L-glutamate</name>
        <dbReference type="ChEBI" id="CHEBI:29985"/>
    </ligand>
</feature>
<feature type="binding site" evidence="7">
    <location>
        <position position="108"/>
    </location>
    <ligand>
        <name>Zn(2+)</name>
        <dbReference type="ChEBI" id="CHEBI:29105"/>
    </ligand>
</feature>
<dbReference type="OrthoDB" id="9807503at2"/>
<comment type="similarity">
    <text evidence="7">Belongs to the class-I aminoacyl-tRNA synthetase family. GluQ subfamily.</text>
</comment>
<evidence type="ECO:0000259" key="9">
    <source>
        <dbReference type="Pfam" id="PF00749"/>
    </source>
</evidence>
<dbReference type="EC" id="6.1.1.-" evidence="7"/>
<dbReference type="GO" id="GO:0006400">
    <property type="term" value="P:tRNA modification"/>
    <property type="evidence" value="ECO:0007669"/>
    <property type="project" value="InterPro"/>
</dbReference>
<dbReference type="SUPFAM" id="SSF52374">
    <property type="entry name" value="Nucleotidylyl transferase"/>
    <property type="match status" value="1"/>
</dbReference>
<keyword evidence="5 7" id="KW-0067">ATP-binding</keyword>
<evidence type="ECO:0000313" key="11">
    <source>
        <dbReference type="Proteomes" id="UP000294887"/>
    </source>
</evidence>
<evidence type="ECO:0000256" key="7">
    <source>
        <dbReference type="HAMAP-Rule" id="MF_01428"/>
    </source>
</evidence>
<dbReference type="InterPro" id="IPR020058">
    <property type="entry name" value="Glu/Gln-tRNA-synth_Ib_cat-dom"/>
</dbReference>
<feature type="binding site" evidence="7">
    <location>
        <position position="247"/>
    </location>
    <ligand>
        <name>ATP</name>
        <dbReference type="ChEBI" id="CHEBI:30616"/>
    </ligand>
</feature>
<evidence type="ECO:0000256" key="1">
    <source>
        <dbReference type="ARBA" id="ARBA00022598"/>
    </source>
</evidence>
<keyword evidence="1 7" id="KW-0436">Ligase</keyword>
<protein>
    <recommendedName>
        <fullName evidence="7">Glutamyl-Q tRNA(Asp) synthetase</fullName>
        <shortName evidence="7">Glu-Q-RSs</shortName>
        <ecNumber evidence="7">6.1.1.-</ecNumber>
    </recommendedName>
</protein>
<keyword evidence="3 7" id="KW-0547">Nucleotide-binding</keyword>
<dbReference type="Pfam" id="PF00749">
    <property type="entry name" value="tRNA-synt_1c"/>
    <property type="match status" value="1"/>
</dbReference>
<reference evidence="10 11" key="1">
    <citation type="submission" date="2019-03" db="EMBL/GenBank/DDBJ databases">
        <title>Genomic Encyclopedia of Type Strains, Phase IV (KMG-IV): sequencing the most valuable type-strain genomes for metagenomic binning, comparative biology and taxonomic classification.</title>
        <authorList>
            <person name="Goeker M."/>
        </authorList>
    </citation>
    <scope>NUCLEOTIDE SEQUENCE [LARGE SCALE GENOMIC DNA]</scope>
    <source>
        <strain evidence="10 11">DSM 24830</strain>
    </source>
</reference>
<dbReference type="AlphaFoldDB" id="A0A4R1F307"/>
<dbReference type="NCBIfam" id="NF004314">
    <property type="entry name" value="PRK05710.1-3"/>
    <property type="match status" value="1"/>
</dbReference>
<dbReference type="PRINTS" id="PR00987">
    <property type="entry name" value="TRNASYNTHGLU"/>
</dbReference>
<dbReference type="Gene3D" id="3.40.50.620">
    <property type="entry name" value="HUPs"/>
    <property type="match status" value="1"/>
</dbReference>
<keyword evidence="11" id="KW-1185">Reference proteome</keyword>
<dbReference type="PANTHER" id="PTHR43311">
    <property type="entry name" value="GLUTAMATE--TRNA LIGASE"/>
    <property type="match status" value="1"/>
</dbReference>
<dbReference type="PANTHER" id="PTHR43311:SF1">
    <property type="entry name" value="GLUTAMYL-Q TRNA(ASP) SYNTHETASE"/>
    <property type="match status" value="1"/>
</dbReference>
<dbReference type="InterPro" id="IPR022380">
    <property type="entry name" value="Glu-Q_tRNA(Asp)_Synthase"/>
</dbReference>
<comment type="cofactor">
    <cofactor evidence="7">
        <name>Zn(2+)</name>
        <dbReference type="ChEBI" id="CHEBI:29105"/>
    </cofactor>
    <text evidence="7">Binds 1 zinc ion per subunit.</text>
</comment>
<feature type="binding site" evidence="7">
    <location>
        <position position="54"/>
    </location>
    <ligand>
        <name>L-glutamate</name>
        <dbReference type="ChEBI" id="CHEBI:29985"/>
    </ligand>
</feature>